<dbReference type="AlphaFoldDB" id="X1PNA8"/>
<organism evidence="1">
    <name type="scientific">marine sediment metagenome</name>
    <dbReference type="NCBI Taxonomy" id="412755"/>
    <lineage>
        <taxon>unclassified sequences</taxon>
        <taxon>metagenomes</taxon>
        <taxon>ecological metagenomes</taxon>
    </lineage>
</organism>
<feature type="non-terminal residue" evidence="1">
    <location>
        <position position="1"/>
    </location>
</feature>
<dbReference type="EMBL" id="BARV01038187">
    <property type="protein sequence ID" value="GAI57767.1"/>
    <property type="molecule type" value="Genomic_DNA"/>
</dbReference>
<proteinExistence type="predicted"/>
<name>X1PNA8_9ZZZZ</name>
<evidence type="ECO:0000313" key="1">
    <source>
        <dbReference type="EMBL" id="GAI57767.1"/>
    </source>
</evidence>
<accession>X1PNA8</accession>
<gene>
    <name evidence="1" type="ORF">S06H3_58901</name>
</gene>
<comment type="caution">
    <text evidence="1">The sequence shown here is derived from an EMBL/GenBank/DDBJ whole genome shotgun (WGS) entry which is preliminary data.</text>
</comment>
<reference evidence="1" key="1">
    <citation type="journal article" date="2014" name="Front. Microbiol.">
        <title>High frequency of phylogenetically diverse reductive dehalogenase-homologous genes in deep subseafloor sedimentary metagenomes.</title>
        <authorList>
            <person name="Kawai M."/>
            <person name="Futagami T."/>
            <person name="Toyoda A."/>
            <person name="Takaki Y."/>
            <person name="Nishi S."/>
            <person name="Hori S."/>
            <person name="Arai W."/>
            <person name="Tsubouchi T."/>
            <person name="Morono Y."/>
            <person name="Uchiyama I."/>
            <person name="Ito T."/>
            <person name="Fujiyama A."/>
            <person name="Inagaki F."/>
            <person name="Takami H."/>
        </authorList>
    </citation>
    <scope>NUCLEOTIDE SEQUENCE</scope>
    <source>
        <strain evidence="1">Expedition CK06-06</strain>
    </source>
</reference>
<sequence length="67" mass="7738">FAARKEQLVIKTAGDITAQPIDVLKAEFPADLSYKKDKFEVIELCRQLDASSRVYRWPQWQNRGNIA</sequence>
<protein>
    <submittedName>
        <fullName evidence="1">Uncharacterized protein</fullName>
    </submittedName>
</protein>